<dbReference type="PROSITE" id="PS50913">
    <property type="entry name" value="GRIP"/>
    <property type="match status" value="1"/>
</dbReference>
<reference evidence="5" key="1">
    <citation type="submission" date="2025-08" db="UniProtKB">
        <authorList>
            <consortium name="RefSeq"/>
        </authorList>
    </citation>
    <scope>IDENTIFICATION</scope>
</reference>
<dbReference type="GO" id="GO:0000785">
    <property type="term" value="C:chromatin"/>
    <property type="evidence" value="ECO:0007669"/>
    <property type="project" value="TreeGrafter"/>
</dbReference>
<dbReference type="GO" id="GO:0000793">
    <property type="term" value="C:condensed chromosome"/>
    <property type="evidence" value="ECO:0007669"/>
    <property type="project" value="TreeGrafter"/>
</dbReference>
<feature type="coiled-coil region" evidence="1">
    <location>
        <begin position="97"/>
        <end position="446"/>
    </location>
</feature>
<dbReference type="InterPro" id="IPR000237">
    <property type="entry name" value="GRIP_dom"/>
</dbReference>
<evidence type="ECO:0000256" key="1">
    <source>
        <dbReference type="SAM" id="Coils"/>
    </source>
</evidence>
<keyword evidence="1" id="KW-0175">Coiled coil</keyword>
<dbReference type="KEGG" id="dci:103521423"/>
<dbReference type="GO" id="GO:0003682">
    <property type="term" value="F:chromatin binding"/>
    <property type="evidence" value="ECO:0007669"/>
    <property type="project" value="TreeGrafter"/>
</dbReference>
<feature type="domain" description="GRIP" evidence="3">
    <location>
        <begin position="1496"/>
        <end position="1546"/>
    </location>
</feature>
<organism evidence="4 5">
    <name type="scientific">Diaphorina citri</name>
    <name type="common">Asian citrus psyllid</name>
    <dbReference type="NCBI Taxonomy" id="121845"/>
    <lineage>
        <taxon>Eukaryota</taxon>
        <taxon>Metazoa</taxon>
        <taxon>Ecdysozoa</taxon>
        <taxon>Arthropoda</taxon>
        <taxon>Hexapoda</taxon>
        <taxon>Insecta</taxon>
        <taxon>Pterygota</taxon>
        <taxon>Neoptera</taxon>
        <taxon>Paraneoptera</taxon>
        <taxon>Hemiptera</taxon>
        <taxon>Sternorrhyncha</taxon>
        <taxon>Psylloidea</taxon>
        <taxon>Psyllidae</taxon>
        <taxon>Diaphorininae</taxon>
        <taxon>Diaphorina</taxon>
    </lineage>
</organism>
<dbReference type="GO" id="GO:0007076">
    <property type="term" value="P:mitotic chromosome condensation"/>
    <property type="evidence" value="ECO:0007669"/>
    <property type="project" value="TreeGrafter"/>
</dbReference>
<feature type="coiled-coil region" evidence="1">
    <location>
        <begin position="542"/>
        <end position="903"/>
    </location>
</feature>
<protein>
    <submittedName>
        <fullName evidence="5">GRIP and coiled-coil domain-containing protein 2</fullName>
    </submittedName>
</protein>
<dbReference type="PANTHER" id="PTHR43941">
    <property type="entry name" value="STRUCTURAL MAINTENANCE OF CHROMOSOMES PROTEIN 2"/>
    <property type="match status" value="1"/>
</dbReference>
<dbReference type="GeneID" id="103521423"/>
<evidence type="ECO:0000313" key="4">
    <source>
        <dbReference type="Proteomes" id="UP000079169"/>
    </source>
</evidence>
<evidence type="ECO:0000313" key="5">
    <source>
        <dbReference type="RefSeq" id="XP_026681688.1"/>
    </source>
</evidence>
<dbReference type="GO" id="GO:0000796">
    <property type="term" value="C:condensin complex"/>
    <property type="evidence" value="ECO:0007669"/>
    <property type="project" value="TreeGrafter"/>
</dbReference>
<sequence>MEGEGSPESKEKTKMDALSKEDLVQKCTKLLHISRQAQLAKQESTIQLKQIQEKFIAAEKIIEELKTSNESLVKDLKECNHIRDSVVNKLGQVNVETKQLIEQGEKLTNDIEFLKQEKLKLYEELSSSQKENEILRQTTGDLEVRLMQMNEVKGEMEFKIKELNKKNQSESKLSDTIRELNEENIGLKQKVELQEAENQLIQTTVNTLEKTLDKKETLIAEYAEDIRKLQQEEKKMKETLSEVTNRFEDEVKRLQGACDEKDNVKNKLEDKVKELNVICDENNNVIKNFQAELKKLQDTLSEKEQIIDSHVETIGQLKQTVRDAEERVKMIQKGDEEKTKALESVQSALSEKDRVIEALNEAIRKESSAGLEGNDKLKQMTLDISEKQQKLNTCEADLKEAHRKLVSLEKTNDTNVEKLDRLSAELSDKNEAIEKLENDLIEKDKMFKSTLQNKEVECSELMNSVQREMEHKTIALQEMETVQTVLKQNLEVITGLENDLKGRDAELDQATNRIELLVFELDEKSILLKQLEGDVLQRDEQVVALRTALKEKEERLEQVVALQTALKETEERLEVKEERLKDLENETKTAAEQLKRAEKEFEESRAKVADLEHELGEKKAALENEKKTKEELLKNKEANRTLIDTELEQLKKDLEDTQAKLVETNQQIVSKCELIETQSHQLEAARVLIESLERAIQNSEDSQREKSNYELEKQENFKLSLENLENDNIRCKREIEHLTEELERASERYRSKCSENEELKRMYDAMNGNYAKLNTVLYHVIYSNYQIFFSSFQGRGEKIYSLNEEIGRLESEKQEAQQSLATMENEMKQLRAQLDGKQQNLATLENEMKDLRAQLNGKEHSLATVEEEMKDLRSELSEEKDVKKRMNEEITKLKGELKKKEELGVTMATQSASLDKMETLSTSTISKADETNRMKDIEDTYEDRYMKLKLLTIKYKKSYVETNEKLTTLTNENAALMSKLQALTNQIKTTQILQSEYDSLCEKQDADARTLKSNAKFIAQLTHDKETLENSLRSLRTQLNDASTQKSDALAKYASLKEKFDEKQVSDIIMKDKDHEIAKLTDTNTHLSEQIVELRTRIAQCTSRNVDIAQCERQLDEAKVRISELETKLEAMEEMSQTLNTVQENYTALKLSHSQLEADHKVSLSQLSALSESYQAAKSRTEELLVDNTQLCRDRDRLEEATRVRNELTSQLTGVEMQLNEVKADKARLEKEFETYKRKAQSVLEKHKKGQLDATSASTEENNGKLLALEKQVDDLKTELNQSQQELSRARQSLATTASENTALASQLHRVRDDLSASAQSLAQAKEDKMNADLLATMYRQQVEEQGTRIKELKATVAGLREEVAKLAKTDVKDERIVEKKLEVEVDDRRRMEEVLSANNLTNMASLYREEGEGSEYTDTPAVPSHIPISLEELLSSSEDQFQHEEDILAQLSSCQSQILHLTTLLNESENNAARHEQQTNFLKQEIRRLERAVERQPHVQNTEYLKNVIIKFLTLQGGDERQRLVPVLNTMLKLSPDEVKQLTGVAKGVVDGASSWSSLLGGWSAGSTT</sequence>
<dbReference type="PANTHER" id="PTHR43941:SF1">
    <property type="entry name" value="STRUCTURAL MAINTENANCE OF CHROMOSOMES PROTEIN 2"/>
    <property type="match status" value="1"/>
</dbReference>
<dbReference type="Gene3D" id="1.10.220.60">
    <property type="entry name" value="GRIP domain"/>
    <property type="match status" value="1"/>
</dbReference>
<feature type="coiled-coil region" evidence="1">
    <location>
        <begin position="1459"/>
        <end position="1493"/>
    </location>
</feature>
<dbReference type="SMART" id="SM00755">
    <property type="entry name" value="Grip"/>
    <property type="match status" value="1"/>
</dbReference>
<dbReference type="Proteomes" id="UP000079169">
    <property type="component" value="Unplaced"/>
</dbReference>
<dbReference type="Gene3D" id="1.10.287.1490">
    <property type="match status" value="1"/>
</dbReference>
<evidence type="ECO:0000256" key="2">
    <source>
        <dbReference type="SAM" id="MobiDB-lite"/>
    </source>
</evidence>
<keyword evidence="4" id="KW-1185">Reference proteome</keyword>
<dbReference type="RefSeq" id="XP_026681688.1">
    <property type="nucleotide sequence ID" value="XM_026825887.1"/>
</dbReference>
<proteinExistence type="predicted"/>
<evidence type="ECO:0000259" key="3">
    <source>
        <dbReference type="PROSITE" id="PS50913"/>
    </source>
</evidence>
<feature type="region of interest" description="Disordered" evidence="2">
    <location>
        <begin position="1240"/>
        <end position="1260"/>
    </location>
</feature>
<dbReference type="PaxDb" id="121845-A0A3Q0J439"/>
<accession>A0A3Q0J439</accession>
<feature type="coiled-coil region" evidence="1">
    <location>
        <begin position="1018"/>
        <end position="1152"/>
    </location>
</feature>
<feature type="coiled-coil region" evidence="1">
    <location>
        <begin position="1343"/>
        <end position="1370"/>
    </location>
</feature>
<dbReference type="SUPFAM" id="SSF57997">
    <property type="entry name" value="Tropomyosin"/>
    <property type="match status" value="2"/>
</dbReference>
<dbReference type="STRING" id="121845.A0A3Q0J439"/>
<dbReference type="Pfam" id="PF01465">
    <property type="entry name" value="GRIP"/>
    <property type="match status" value="1"/>
</dbReference>
<name>A0A3Q0J439_DIACI</name>
<gene>
    <name evidence="5" type="primary">LOC103521423</name>
</gene>